<name>A0A9D9H5B2_9SPIO</name>
<dbReference type="AlphaFoldDB" id="A0A9D9H5B2"/>
<organism evidence="1 2">
    <name type="scientific">Candidatus Ornithospirochaeta stercoripullorum</name>
    <dbReference type="NCBI Taxonomy" id="2840899"/>
    <lineage>
        <taxon>Bacteria</taxon>
        <taxon>Pseudomonadati</taxon>
        <taxon>Spirochaetota</taxon>
        <taxon>Spirochaetia</taxon>
        <taxon>Spirochaetales</taxon>
        <taxon>Spirochaetaceae</taxon>
        <taxon>Spirochaetaceae incertae sedis</taxon>
        <taxon>Candidatus Ornithospirochaeta</taxon>
    </lineage>
</organism>
<sequence>MISFYTVREKGTEAEGVLVVANNIEDAKRTAHKFYMKTLLFTKKPVELEVTGQFSKIISKESLKPYVPKMMNASYYESNGVEIINGKEFYTTFLNRLGIDWSKRITFQVMPEFLLYVKSSNSVFFVIDNQNKTADVFYSLLQSCAFLKSQCMKIFDGTGIKCEVVFISKKRLRCKIDRDAVLYAESMGCHCYTECIPLSVLL</sequence>
<gene>
    <name evidence="1" type="ORF">IAA97_00085</name>
</gene>
<proteinExistence type="predicted"/>
<reference evidence="1" key="2">
    <citation type="journal article" date="2021" name="PeerJ">
        <title>Extensive microbial diversity within the chicken gut microbiome revealed by metagenomics and culture.</title>
        <authorList>
            <person name="Gilroy R."/>
            <person name="Ravi A."/>
            <person name="Getino M."/>
            <person name="Pursley I."/>
            <person name="Horton D.L."/>
            <person name="Alikhan N.F."/>
            <person name="Baker D."/>
            <person name="Gharbi K."/>
            <person name="Hall N."/>
            <person name="Watson M."/>
            <person name="Adriaenssens E.M."/>
            <person name="Foster-Nyarko E."/>
            <person name="Jarju S."/>
            <person name="Secka A."/>
            <person name="Antonio M."/>
            <person name="Oren A."/>
            <person name="Chaudhuri R.R."/>
            <person name="La Ragione R."/>
            <person name="Hildebrand F."/>
            <person name="Pallen M.J."/>
        </authorList>
    </citation>
    <scope>NUCLEOTIDE SEQUENCE</scope>
    <source>
        <strain evidence="1">7293</strain>
    </source>
</reference>
<accession>A0A9D9H5B2</accession>
<evidence type="ECO:0000313" key="2">
    <source>
        <dbReference type="Proteomes" id="UP000823615"/>
    </source>
</evidence>
<dbReference type="Proteomes" id="UP000823615">
    <property type="component" value="Unassembled WGS sequence"/>
</dbReference>
<reference evidence="1" key="1">
    <citation type="submission" date="2020-10" db="EMBL/GenBank/DDBJ databases">
        <authorList>
            <person name="Gilroy R."/>
        </authorList>
    </citation>
    <scope>NUCLEOTIDE SEQUENCE</scope>
    <source>
        <strain evidence="1">7293</strain>
    </source>
</reference>
<evidence type="ECO:0000313" key="1">
    <source>
        <dbReference type="EMBL" id="MBO8435368.1"/>
    </source>
</evidence>
<comment type="caution">
    <text evidence="1">The sequence shown here is derived from an EMBL/GenBank/DDBJ whole genome shotgun (WGS) entry which is preliminary data.</text>
</comment>
<dbReference type="EMBL" id="JADIMT010000003">
    <property type="protein sequence ID" value="MBO8435368.1"/>
    <property type="molecule type" value="Genomic_DNA"/>
</dbReference>
<protein>
    <submittedName>
        <fullName evidence="1">Uncharacterized protein</fullName>
    </submittedName>
</protein>